<accession>A0AAD6TWN3</accession>
<dbReference type="Proteomes" id="UP001222325">
    <property type="component" value="Unassembled WGS sequence"/>
</dbReference>
<name>A0AAD6TWN3_9AGAR</name>
<comment type="caution">
    <text evidence="1">The sequence shown here is derived from an EMBL/GenBank/DDBJ whole genome shotgun (WGS) entry which is preliminary data.</text>
</comment>
<dbReference type="AlphaFoldDB" id="A0AAD6TWN3"/>
<protein>
    <submittedName>
        <fullName evidence="1">Uncharacterized protein</fullName>
    </submittedName>
</protein>
<gene>
    <name evidence="1" type="ORF">B0H15DRAFT_790083</name>
</gene>
<proteinExistence type="predicted"/>
<evidence type="ECO:0000313" key="2">
    <source>
        <dbReference type="Proteomes" id="UP001222325"/>
    </source>
</evidence>
<organism evidence="1 2">
    <name type="scientific">Mycena belliarum</name>
    <dbReference type="NCBI Taxonomy" id="1033014"/>
    <lineage>
        <taxon>Eukaryota</taxon>
        <taxon>Fungi</taxon>
        <taxon>Dikarya</taxon>
        <taxon>Basidiomycota</taxon>
        <taxon>Agaricomycotina</taxon>
        <taxon>Agaricomycetes</taxon>
        <taxon>Agaricomycetidae</taxon>
        <taxon>Agaricales</taxon>
        <taxon>Marasmiineae</taxon>
        <taxon>Mycenaceae</taxon>
        <taxon>Mycena</taxon>
    </lineage>
</organism>
<keyword evidence="2" id="KW-1185">Reference proteome</keyword>
<dbReference type="EMBL" id="JARJCN010000077">
    <property type="protein sequence ID" value="KAJ7076885.1"/>
    <property type="molecule type" value="Genomic_DNA"/>
</dbReference>
<evidence type="ECO:0000313" key="1">
    <source>
        <dbReference type="EMBL" id="KAJ7076885.1"/>
    </source>
</evidence>
<sequence>MPLLERRAFRFLLVLALCLLFLIFFLSSSPPPRNTRLNVALDAVLKRHPEYLSISASFQTIRAVQDSLASKPIKSPRDFRLPPKYTSSHLARACTLLRAKRILLVGPETTYYLHTLWLNALEAHEHRNHECPGLEFCSFHHICLPSAYTTPHGRFKPPPKDTELVASGSAVMRYVLSTSLYASQDKMNPAYTQPVVDPATGVRQKNACWIHKARKSDISIFNRGPVPAPAWTYVEHKSLGNWSFASDLPRHLGPGKTLAMEIINAAFHVTVTRFLPEVLESLHTIQMDQAMRRKLVVWHPSWVSRFMDLENLDSVRQLDDPWELYYNAQVYMQNYLLRKTLPFYGVHLLPRIAPSMLADSQPAGRDSLRFPLGTANAHEMETSFLESLIELLERAN</sequence>
<reference evidence="1" key="1">
    <citation type="submission" date="2023-03" db="EMBL/GenBank/DDBJ databases">
        <title>Massive genome expansion in bonnet fungi (Mycena s.s.) driven by repeated elements and novel gene families across ecological guilds.</title>
        <authorList>
            <consortium name="Lawrence Berkeley National Laboratory"/>
            <person name="Harder C.B."/>
            <person name="Miyauchi S."/>
            <person name="Viragh M."/>
            <person name="Kuo A."/>
            <person name="Thoen E."/>
            <person name="Andreopoulos B."/>
            <person name="Lu D."/>
            <person name="Skrede I."/>
            <person name="Drula E."/>
            <person name="Henrissat B."/>
            <person name="Morin E."/>
            <person name="Kohler A."/>
            <person name="Barry K."/>
            <person name="LaButti K."/>
            <person name="Morin E."/>
            <person name="Salamov A."/>
            <person name="Lipzen A."/>
            <person name="Mereny Z."/>
            <person name="Hegedus B."/>
            <person name="Baldrian P."/>
            <person name="Stursova M."/>
            <person name="Weitz H."/>
            <person name="Taylor A."/>
            <person name="Grigoriev I.V."/>
            <person name="Nagy L.G."/>
            <person name="Martin F."/>
            <person name="Kauserud H."/>
        </authorList>
    </citation>
    <scope>NUCLEOTIDE SEQUENCE</scope>
    <source>
        <strain evidence="1">CBHHK173m</strain>
    </source>
</reference>